<evidence type="ECO:0000313" key="2">
    <source>
        <dbReference type="Proteomes" id="UP000034603"/>
    </source>
</evidence>
<dbReference type="Proteomes" id="UP000034603">
    <property type="component" value="Unassembled WGS sequence"/>
</dbReference>
<reference evidence="1 2" key="1">
    <citation type="journal article" date="2015" name="Nature">
        <title>rRNA introns, odd ribosomes, and small enigmatic genomes across a large radiation of phyla.</title>
        <authorList>
            <person name="Brown C.T."/>
            <person name="Hug L.A."/>
            <person name="Thomas B.C."/>
            <person name="Sharon I."/>
            <person name="Castelle C.J."/>
            <person name="Singh A."/>
            <person name="Wilkins M.J."/>
            <person name="Williams K.H."/>
            <person name="Banfield J.F."/>
        </authorList>
    </citation>
    <scope>NUCLEOTIDE SEQUENCE [LARGE SCALE GENOMIC DNA]</scope>
</reference>
<evidence type="ECO:0000313" key="1">
    <source>
        <dbReference type="EMBL" id="KKQ46256.1"/>
    </source>
</evidence>
<accession>A0A0G0L0L9</accession>
<gene>
    <name evidence="1" type="ORF">US62_C0003G0005</name>
</gene>
<organism evidence="1 2">
    <name type="scientific">Candidatus Woesebacteria bacterium GW2011_GWA1_37_8</name>
    <dbReference type="NCBI Taxonomy" id="1618546"/>
    <lineage>
        <taxon>Bacteria</taxon>
        <taxon>Candidatus Woeseibacteriota</taxon>
    </lineage>
</organism>
<dbReference type="EMBL" id="LBTR01000003">
    <property type="protein sequence ID" value="KKQ46256.1"/>
    <property type="molecule type" value="Genomic_DNA"/>
</dbReference>
<comment type="caution">
    <text evidence="1">The sequence shown here is derived from an EMBL/GenBank/DDBJ whole genome shotgun (WGS) entry which is preliminary data.</text>
</comment>
<proteinExistence type="predicted"/>
<dbReference type="AlphaFoldDB" id="A0A0G0L0L9"/>
<sequence>MENVDKNIIDDALRLCSVVIRTKDKGDLRDIAMESMAPRTFDLREVEYAYNQLETPFYLEKIGILKIISNTPKPQQFMFNHTPKGYFLVKIDYDLAEKWTNETLESRFSGKHDVYEDEIWNKDFQFNEKENTLYLSPYGKCVFSKKSLPAGAKINQRALLSKLVVEAGESGIGSGFLVKQLKQYGSKDPDNRRIDAMIVVLNKRFQKEFAGAKVAIINIGSQGVKRIRLSVRPLPKR</sequence>
<protein>
    <submittedName>
        <fullName evidence="1">Uncharacterized protein</fullName>
    </submittedName>
</protein>
<name>A0A0G0L0L9_9BACT</name>